<sequence length="209" mass="23330">MSGLWGVGVKVTSQNYVNTKDKVTVAPYIFGSYGLLNIEANRANITLYGNGSVFVSVAGQYRSIEAREDDSAFSERKAAIELGPLVGVILPYDFVLRASYLFDISSAHKGSELDVQLFRHDTWGDFFLLSSFGLQCQSSELSNYYYGTADYDISNAYSAEIEFIGTYTIGNYGVFLGLRNYWYSDEITNSPIVERNNNLQIFSGVGYKF</sequence>
<keyword evidence="3" id="KW-0472">Membrane</keyword>
<dbReference type="Pfam" id="PF06629">
    <property type="entry name" value="MipA"/>
    <property type="match status" value="1"/>
</dbReference>
<evidence type="ECO:0000256" key="1">
    <source>
        <dbReference type="ARBA" id="ARBA00004442"/>
    </source>
</evidence>
<dbReference type="PANTHER" id="PTHR38776">
    <property type="entry name" value="MLTA-INTERACTING PROTEIN-RELATED"/>
    <property type="match status" value="1"/>
</dbReference>
<evidence type="ECO:0000256" key="3">
    <source>
        <dbReference type="ARBA" id="ARBA00023136"/>
    </source>
</evidence>
<evidence type="ECO:0008006" key="6">
    <source>
        <dbReference type="Google" id="ProtNLM"/>
    </source>
</evidence>
<name>A0A1W1BD03_9ZZZZ</name>
<dbReference type="AlphaFoldDB" id="A0A1W1BD03"/>
<evidence type="ECO:0000256" key="4">
    <source>
        <dbReference type="ARBA" id="ARBA00023237"/>
    </source>
</evidence>
<reference evidence="5" key="1">
    <citation type="submission" date="2016-10" db="EMBL/GenBank/DDBJ databases">
        <authorList>
            <person name="de Groot N.N."/>
        </authorList>
    </citation>
    <scope>NUCLEOTIDE SEQUENCE</scope>
</reference>
<keyword evidence="2" id="KW-0732">Signal</keyword>
<proteinExistence type="predicted"/>
<dbReference type="InterPro" id="IPR010583">
    <property type="entry name" value="MipA"/>
</dbReference>
<accession>A0A1W1BD03</accession>
<gene>
    <name evidence="5" type="ORF">MNB_SM-4-532</name>
</gene>
<protein>
    <recommendedName>
        <fullName evidence="6">Outer membrane protein beta-barrel domain-containing protein</fullName>
    </recommendedName>
</protein>
<organism evidence="5">
    <name type="scientific">hydrothermal vent metagenome</name>
    <dbReference type="NCBI Taxonomy" id="652676"/>
    <lineage>
        <taxon>unclassified sequences</taxon>
        <taxon>metagenomes</taxon>
        <taxon>ecological metagenomes</taxon>
    </lineage>
</organism>
<evidence type="ECO:0000313" key="5">
    <source>
        <dbReference type="EMBL" id="SFV51355.1"/>
    </source>
</evidence>
<dbReference type="PANTHER" id="PTHR38776:SF1">
    <property type="entry name" value="MLTA-INTERACTING PROTEIN-RELATED"/>
    <property type="match status" value="1"/>
</dbReference>
<dbReference type="GO" id="GO:0009279">
    <property type="term" value="C:cell outer membrane"/>
    <property type="evidence" value="ECO:0007669"/>
    <property type="project" value="UniProtKB-SubCell"/>
</dbReference>
<comment type="subcellular location">
    <subcellularLocation>
        <location evidence="1">Cell outer membrane</location>
    </subcellularLocation>
</comment>
<dbReference type="EMBL" id="FPHF01000011">
    <property type="protein sequence ID" value="SFV51355.1"/>
    <property type="molecule type" value="Genomic_DNA"/>
</dbReference>
<keyword evidence="4" id="KW-0998">Cell outer membrane</keyword>
<evidence type="ECO:0000256" key="2">
    <source>
        <dbReference type="ARBA" id="ARBA00022729"/>
    </source>
</evidence>